<gene>
    <name evidence="5" type="primary">nuoJ</name>
    <name evidence="5" type="ORF">CleRT_03690</name>
</gene>
<feature type="transmembrane region" description="Helical" evidence="4">
    <location>
        <begin position="6"/>
        <end position="25"/>
    </location>
</feature>
<evidence type="ECO:0000256" key="4">
    <source>
        <dbReference type="RuleBase" id="RU004429"/>
    </source>
</evidence>
<dbReference type="EMBL" id="CP011126">
    <property type="protein sequence ID" value="AKQ33333.1"/>
    <property type="molecule type" value="Genomic_DNA"/>
</dbReference>
<keyword evidence="4" id="KW-1003">Cell membrane</keyword>
<comment type="similarity">
    <text evidence="1 4">Belongs to the complex I subunit 6 family.</text>
</comment>
<accession>A0ABM5UTQ8</accession>
<dbReference type="Proteomes" id="UP000063965">
    <property type="component" value="Chromosome"/>
</dbReference>
<keyword evidence="6" id="KW-1185">Reference proteome</keyword>
<dbReference type="PANTHER" id="PTHR33269">
    <property type="entry name" value="NADH-UBIQUINONE OXIDOREDUCTASE CHAIN 6"/>
    <property type="match status" value="1"/>
</dbReference>
<sequence length="201" mass="22736">MFPIYEVIFFIFAAVLIAAAVMVIISRNPVHAVLFLVLAFFASAILWMMMQAEFLALVLIFVYVGAVMTLFLFVVMMLNIHLSKIQEKFIRFLPFGLIAMFLLIATMIVVVSPRRFGITAVSFPRVSTNFSNVKAIGSLLYIDYLYPFQIAAVILLVAIIAAITLAFHGRKPNTKAQRIPEQLEVKKSDRLRLVKMEIEKT</sequence>
<keyword evidence="4" id="KW-0520">NAD</keyword>
<comment type="catalytic activity">
    <reaction evidence="4">
        <text>a quinone + NADH + 5 H(+)(in) = a quinol + NAD(+) + 4 H(+)(out)</text>
        <dbReference type="Rhea" id="RHEA:57888"/>
        <dbReference type="ChEBI" id="CHEBI:15378"/>
        <dbReference type="ChEBI" id="CHEBI:24646"/>
        <dbReference type="ChEBI" id="CHEBI:57540"/>
        <dbReference type="ChEBI" id="CHEBI:57945"/>
        <dbReference type="ChEBI" id="CHEBI:132124"/>
    </reaction>
</comment>
<keyword evidence="4" id="KW-1133">Transmembrane helix</keyword>
<comment type="subunit">
    <text evidence="3">Composed of 13 different subunits. Subunits NuoA, H, J, K, L, M, N constitute the membrane sector of the complex.</text>
</comment>
<dbReference type="Gene3D" id="1.20.120.1200">
    <property type="entry name" value="NADH-ubiquinone/plastoquinone oxidoreductase chain 6, subunit NuoJ"/>
    <property type="match status" value="1"/>
</dbReference>
<evidence type="ECO:0000256" key="3">
    <source>
        <dbReference type="ARBA" id="ARBA00025811"/>
    </source>
</evidence>
<feature type="transmembrane region" description="Helical" evidence="4">
    <location>
        <begin position="144"/>
        <end position="167"/>
    </location>
</feature>
<comment type="function">
    <text evidence="4">NDH-1 shuttles electrons from NADH, via FMN and iron-sulfur (Fe-S) centers, to quinones in the respiratory chain. Couples the redox reaction to proton translocation (for every two electrons transferred, four hydrogen ions are translocated across the cytoplasmic membrane), and thus conserves the redox energy in a proton gradient.</text>
</comment>
<comment type="subcellular location">
    <subcellularLocation>
        <location evidence="4">Cell membrane</location>
        <topology evidence="4">Multi-pass membrane protein</topology>
    </subcellularLocation>
</comment>
<keyword evidence="4" id="KW-0812">Transmembrane</keyword>
<evidence type="ECO:0000313" key="5">
    <source>
        <dbReference type="EMBL" id="AKQ33333.1"/>
    </source>
</evidence>
<proteinExistence type="inferred from homology"/>
<dbReference type="RefSeq" id="WP_082160403.1">
    <property type="nucleotide sequence ID" value="NZ_CP011126.1"/>
</dbReference>
<organism evidence="5 6">
    <name type="scientific">Candidatus Coxiella mudrowiae</name>
    <dbReference type="NCBI Taxonomy" id="2054173"/>
    <lineage>
        <taxon>Bacteria</taxon>
        <taxon>Pseudomonadati</taxon>
        <taxon>Pseudomonadota</taxon>
        <taxon>Gammaproteobacteria</taxon>
        <taxon>Legionellales</taxon>
        <taxon>Coxiellaceae</taxon>
        <taxon>Coxiella</taxon>
    </lineage>
</organism>
<name>A0ABM5UTQ8_9COXI</name>
<dbReference type="NCBIfam" id="NF005164">
    <property type="entry name" value="PRK06638.1-4"/>
    <property type="match status" value="1"/>
</dbReference>
<dbReference type="InterPro" id="IPR042106">
    <property type="entry name" value="Nuo/plastoQ_OxRdtase_6_NuoJ"/>
</dbReference>
<keyword evidence="4" id="KW-0874">Quinone</keyword>
<evidence type="ECO:0000313" key="6">
    <source>
        <dbReference type="Proteomes" id="UP000063965"/>
    </source>
</evidence>
<feature type="transmembrane region" description="Helical" evidence="4">
    <location>
        <begin position="32"/>
        <end position="50"/>
    </location>
</feature>
<feature type="transmembrane region" description="Helical" evidence="4">
    <location>
        <begin position="56"/>
        <end position="80"/>
    </location>
</feature>
<protein>
    <recommendedName>
        <fullName evidence="2 4">NADH-quinone oxidoreductase subunit J</fullName>
        <ecNumber evidence="4">7.1.1.-</ecNumber>
    </recommendedName>
</protein>
<evidence type="ECO:0000256" key="2">
    <source>
        <dbReference type="ARBA" id="ARBA00019907"/>
    </source>
</evidence>
<feature type="transmembrane region" description="Helical" evidence="4">
    <location>
        <begin position="92"/>
        <end position="111"/>
    </location>
</feature>
<evidence type="ECO:0000256" key="1">
    <source>
        <dbReference type="ARBA" id="ARBA00005698"/>
    </source>
</evidence>
<dbReference type="EC" id="7.1.1.-" evidence="4"/>
<keyword evidence="4" id="KW-0472">Membrane</keyword>
<dbReference type="InterPro" id="IPR001457">
    <property type="entry name" value="NADH_UbQ/plastoQ_OxRdtase_su6"/>
</dbReference>
<reference evidence="5 6" key="1">
    <citation type="journal article" date="2015" name="Genome Biol. Evol.">
        <title>Distinctive Genome Reduction Rates Revealed by Genomic Analyses of Two Coxiella-Like Endosymbionts in Ticks.</title>
        <authorList>
            <person name="Gottlieb Y."/>
            <person name="Lalzar I."/>
            <person name="Klasson L."/>
        </authorList>
    </citation>
    <scope>NUCLEOTIDE SEQUENCE [LARGE SCALE GENOMIC DNA]</scope>
    <source>
        <strain evidence="5 6">CRt</strain>
    </source>
</reference>
<dbReference type="PANTHER" id="PTHR33269:SF17">
    <property type="entry name" value="NADH-UBIQUINONE OXIDOREDUCTASE CHAIN 6"/>
    <property type="match status" value="1"/>
</dbReference>
<dbReference type="Pfam" id="PF00499">
    <property type="entry name" value="Oxidored_q3"/>
    <property type="match status" value="1"/>
</dbReference>